<proteinExistence type="predicted"/>
<dbReference type="RefSeq" id="WP_280941121.1">
    <property type="nucleotide sequence ID" value="NZ_JARYGX010000007.1"/>
</dbReference>
<evidence type="ECO:0000313" key="3">
    <source>
        <dbReference type="EMBL" id="MDH7451918.1"/>
    </source>
</evidence>
<reference evidence="3" key="1">
    <citation type="journal article" date="2007" name="Int. J. Syst. Evol. Microbiol.">
        <title>Luteimonas composti sp. nov., a moderately thermophilic bacterium isolated from food waste.</title>
        <authorList>
            <person name="Young C.C."/>
            <person name="Kampfer P."/>
            <person name="Chen W.M."/>
            <person name="Yen W.S."/>
            <person name="Arun A.B."/>
            <person name="Lai W.A."/>
            <person name="Shen F.T."/>
            <person name="Rekha P.D."/>
            <person name="Lin K.Y."/>
            <person name="Chou J.H."/>
        </authorList>
    </citation>
    <scope>NUCLEOTIDE SEQUENCE</scope>
    <source>
        <strain evidence="3">CC-YY355</strain>
    </source>
</reference>
<gene>
    <name evidence="3" type="ORF">QF205_02340</name>
</gene>
<protein>
    <submittedName>
        <fullName evidence="3">Oxidoreductase-like domain-containing protein</fullName>
    </submittedName>
</protein>
<dbReference type="PANTHER" id="PTHR21193:SF3">
    <property type="entry name" value="OXIDOREDUCTASE-LIKE DOMAIN-CONTAINING PROTEIN 1"/>
    <property type="match status" value="1"/>
</dbReference>
<feature type="domain" description="Oxidoreductase-like" evidence="2">
    <location>
        <begin position="22"/>
        <end position="60"/>
    </location>
</feature>
<dbReference type="Proteomes" id="UP001160550">
    <property type="component" value="Unassembled WGS sequence"/>
</dbReference>
<dbReference type="EMBL" id="JARYGX010000007">
    <property type="protein sequence ID" value="MDH7451918.1"/>
    <property type="molecule type" value="Genomic_DNA"/>
</dbReference>
<reference evidence="3" key="2">
    <citation type="submission" date="2023-04" db="EMBL/GenBank/DDBJ databases">
        <authorList>
            <person name="Sun J.-Q."/>
        </authorList>
    </citation>
    <scope>NUCLEOTIDE SEQUENCE</scope>
    <source>
        <strain evidence="3">CC-YY355</strain>
    </source>
</reference>
<feature type="compositionally biased region" description="Pro residues" evidence="1">
    <location>
        <begin position="16"/>
        <end position="29"/>
    </location>
</feature>
<dbReference type="Pfam" id="PF09791">
    <property type="entry name" value="Oxidored-like"/>
    <property type="match status" value="1"/>
</dbReference>
<evidence type="ECO:0000313" key="4">
    <source>
        <dbReference type="Proteomes" id="UP001160550"/>
    </source>
</evidence>
<accession>A0ABT6MPA0</accession>
<dbReference type="InterPro" id="IPR039251">
    <property type="entry name" value="OXLD1"/>
</dbReference>
<evidence type="ECO:0000259" key="2">
    <source>
        <dbReference type="Pfam" id="PF09791"/>
    </source>
</evidence>
<keyword evidence="4" id="KW-1185">Reference proteome</keyword>
<comment type="caution">
    <text evidence="3">The sequence shown here is derived from an EMBL/GenBank/DDBJ whole genome shotgun (WGS) entry which is preliminary data.</text>
</comment>
<name>A0ABT6MPA0_9GAMM</name>
<feature type="region of interest" description="Disordered" evidence="1">
    <location>
        <begin position="1"/>
        <end position="30"/>
    </location>
</feature>
<dbReference type="PANTHER" id="PTHR21193">
    <property type="entry name" value="OXIDOREDUCTASE-LIKE DOMAIN-CONTAINING PROTEIN 1"/>
    <property type="match status" value="1"/>
</dbReference>
<sequence>MSSASDPARRATSTPPADPRPLPPEPPLPSDCCESGCDPCVHDSYSEALQHYREQLAQWRRRNPDAD</sequence>
<evidence type="ECO:0000256" key="1">
    <source>
        <dbReference type="SAM" id="MobiDB-lite"/>
    </source>
</evidence>
<dbReference type="InterPro" id="IPR019180">
    <property type="entry name" value="Oxidoreductase-like_N"/>
</dbReference>
<organism evidence="3 4">
    <name type="scientific">Luteimonas composti</name>
    <dbReference type="NCBI Taxonomy" id="398257"/>
    <lineage>
        <taxon>Bacteria</taxon>
        <taxon>Pseudomonadati</taxon>
        <taxon>Pseudomonadota</taxon>
        <taxon>Gammaproteobacteria</taxon>
        <taxon>Lysobacterales</taxon>
        <taxon>Lysobacteraceae</taxon>
        <taxon>Luteimonas</taxon>
    </lineage>
</organism>